<organism evidence="2 3">
    <name type="scientific">Gnathostoma spinigerum</name>
    <dbReference type="NCBI Taxonomy" id="75299"/>
    <lineage>
        <taxon>Eukaryota</taxon>
        <taxon>Metazoa</taxon>
        <taxon>Ecdysozoa</taxon>
        <taxon>Nematoda</taxon>
        <taxon>Chromadorea</taxon>
        <taxon>Rhabditida</taxon>
        <taxon>Spirurina</taxon>
        <taxon>Gnathostomatomorpha</taxon>
        <taxon>Gnathostomatoidea</taxon>
        <taxon>Gnathostomatidae</taxon>
        <taxon>Gnathostoma</taxon>
    </lineage>
</organism>
<dbReference type="Proteomes" id="UP001608902">
    <property type="component" value="Unassembled WGS sequence"/>
</dbReference>
<evidence type="ECO:0000313" key="3">
    <source>
        <dbReference type="Proteomes" id="UP001608902"/>
    </source>
</evidence>
<dbReference type="AlphaFoldDB" id="A0ABD6EN46"/>
<name>A0ABD6EN46_9BILA</name>
<reference evidence="2 3" key="1">
    <citation type="submission" date="2024-08" db="EMBL/GenBank/DDBJ databases">
        <title>Gnathostoma spinigerum genome.</title>
        <authorList>
            <person name="Gonzalez-Bertolin B."/>
            <person name="Monzon S."/>
            <person name="Zaballos A."/>
            <person name="Jimenez P."/>
            <person name="Dekumyoy P."/>
            <person name="Varona S."/>
            <person name="Cuesta I."/>
            <person name="Sumanam S."/>
            <person name="Adisakwattana P."/>
            <person name="Gasser R.B."/>
            <person name="Hernandez-Gonzalez A."/>
            <person name="Young N.D."/>
            <person name="Perteguer M.J."/>
        </authorList>
    </citation>
    <scope>NUCLEOTIDE SEQUENCE [LARGE SCALE GENOMIC DNA]</scope>
    <source>
        <strain evidence="2">AL3</strain>
        <tissue evidence="2">Liver</tissue>
    </source>
</reference>
<accession>A0ABD6EN46</accession>
<dbReference type="EMBL" id="JBGFUD010007141">
    <property type="protein sequence ID" value="MFH4981404.1"/>
    <property type="molecule type" value="Genomic_DNA"/>
</dbReference>
<gene>
    <name evidence="2" type="ORF">AB6A40_008113</name>
</gene>
<evidence type="ECO:0000313" key="2">
    <source>
        <dbReference type="EMBL" id="MFH4981404.1"/>
    </source>
</evidence>
<evidence type="ECO:0000256" key="1">
    <source>
        <dbReference type="SAM" id="SignalP"/>
    </source>
</evidence>
<proteinExistence type="predicted"/>
<comment type="caution">
    <text evidence="2">The sequence shown here is derived from an EMBL/GenBank/DDBJ whole genome shotgun (WGS) entry which is preliminary data.</text>
</comment>
<sequence length="69" mass="8064">MQKWMNTIPLSISLRQLFLQLLSFSLDVLELQDSRAALWFPVSYGICGSEGFKQRKEVRDVYPLVELQM</sequence>
<feature type="chain" id="PRO_5044770992" evidence="1">
    <location>
        <begin position="24"/>
        <end position="69"/>
    </location>
</feature>
<keyword evidence="1" id="KW-0732">Signal</keyword>
<keyword evidence="3" id="KW-1185">Reference proteome</keyword>
<feature type="signal peptide" evidence="1">
    <location>
        <begin position="1"/>
        <end position="23"/>
    </location>
</feature>
<protein>
    <submittedName>
        <fullName evidence="2">Uncharacterized protein</fullName>
    </submittedName>
</protein>